<name>A0A5K1K5R0_9APHY</name>
<dbReference type="AlphaFoldDB" id="A0A5K1K5R0"/>
<dbReference type="GO" id="GO:0009013">
    <property type="term" value="F:succinate-semialdehyde dehydrogenase [NAD(P)+] activity"/>
    <property type="evidence" value="ECO:0007669"/>
    <property type="project" value="UniProtKB-EC"/>
</dbReference>
<protein>
    <submittedName>
        <fullName evidence="1">Succinate-semialdehyde dehydrogenase (EC)</fullName>
        <ecNumber evidence="1">1.2.1.16</ecNumber>
    </submittedName>
</protein>
<accession>A0A5K1K5R0</accession>
<gene>
    <name evidence="1" type="primary">G4MXJ4</name>
</gene>
<dbReference type="EC" id="1.2.1.16" evidence="1"/>
<proteinExistence type="predicted"/>
<sequence length="526" mass="60297">MTSTGSIFLDLNNDVLLLIFEYLWPAGRLRPLSMTSSAMREAVMPILFSHCKVFVKGPLNAAQFVPESLWPYVRSLYLIDRCPDFLAMRNTQSKLKFTNDRLMCGIMSATFLGDALRAMPLLRSVSLEIRAKEKHGIGWESLAAILSTPQLRSFTLGTFFFSPREVPSEMCANTLAPITTFRYDQRSFRSFLRTYPVQEDSLAFVITRLHRSLESLLLPSEVAPIAALAHTEWPQLRELFLIGDFYPNAAHTGPLMTLFLGMPKLRVLNLKLALPKHVARDQLMFWPRGFESQQPWPNLEVLTISYPNPEDQIFAHLPPSLRRLSLRCTPHHCFHLWEPRQHFFRHSPILQASEMLEILKQLPTHFLDFLELEYLTDDADDDLLCCVTEHFPHVQVLEIHRFLASRDDPVPVASIAQRLATLHSLHKLRVHLELPESNVVQRPSQLSRHFGIRHYTPSDTKALCETAATLASVLPQSGLALWLLQREDFGARWRLFRQVIKDNIDEGPQMELDPHGDQDIAVRVFG</sequence>
<reference evidence="1" key="1">
    <citation type="submission" date="2019-10" db="EMBL/GenBank/DDBJ databases">
        <authorList>
            <person name="Nor Muhammad N."/>
        </authorList>
    </citation>
    <scope>NUCLEOTIDE SEQUENCE</scope>
</reference>
<dbReference type="Gene3D" id="3.80.10.10">
    <property type="entry name" value="Ribonuclease Inhibitor"/>
    <property type="match status" value="1"/>
</dbReference>
<organism evidence="1">
    <name type="scientific">Ganoderma boninense</name>
    <dbReference type="NCBI Taxonomy" id="34458"/>
    <lineage>
        <taxon>Eukaryota</taxon>
        <taxon>Fungi</taxon>
        <taxon>Dikarya</taxon>
        <taxon>Basidiomycota</taxon>
        <taxon>Agaricomycotina</taxon>
        <taxon>Agaricomycetes</taxon>
        <taxon>Polyporales</taxon>
        <taxon>Polyporaceae</taxon>
        <taxon>Ganoderma</taxon>
    </lineage>
</organism>
<dbReference type="SUPFAM" id="SSF52047">
    <property type="entry name" value="RNI-like"/>
    <property type="match status" value="1"/>
</dbReference>
<evidence type="ECO:0000313" key="1">
    <source>
        <dbReference type="EMBL" id="VWP01280.1"/>
    </source>
</evidence>
<dbReference type="EMBL" id="LR729246">
    <property type="protein sequence ID" value="VWP01280.1"/>
    <property type="molecule type" value="Genomic_DNA"/>
</dbReference>
<keyword evidence="1" id="KW-0560">Oxidoreductase</keyword>
<dbReference type="InterPro" id="IPR032675">
    <property type="entry name" value="LRR_dom_sf"/>
</dbReference>